<gene>
    <name evidence="2" type="ORF">PPAR1163_LOCUS24153</name>
</gene>
<dbReference type="InterPro" id="IPR019734">
    <property type="entry name" value="TPR_rpt"/>
</dbReference>
<dbReference type="SMART" id="SM00028">
    <property type="entry name" value="TPR"/>
    <property type="match status" value="2"/>
</dbReference>
<name>A0A7S1UFS6_9STRA</name>
<feature type="compositionally biased region" description="Basic and acidic residues" evidence="1">
    <location>
        <begin position="385"/>
        <end position="407"/>
    </location>
</feature>
<dbReference type="Gene3D" id="1.25.40.10">
    <property type="entry name" value="Tetratricopeptide repeat domain"/>
    <property type="match status" value="1"/>
</dbReference>
<protein>
    <submittedName>
        <fullName evidence="2">Uncharacterized protein</fullName>
    </submittedName>
</protein>
<dbReference type="InterPro" id="IPR011990">
    <property type="entry name" value="TPR-like_helical_dom_sf"/>
</dbReference>
<dbReference type="EMBL" id="HBGJ01038330">
    <property type="protein sequence ID" value="CAD9265730.1"/>
    <property type="molecule type" value="Transcribed_RNA"/>
</dbReference>
<dbReference type="SUPFAM" id="SSF48452">
    <property type="entry name" value="TPR-like"/>
    <property type="match status" value="1"/>
</dbReference>
<reference evidence="2" key="1">
    <citation type="submission" date="2021-01" db="EMBL/GenBank/DDBJ databases">
        <authorList>
            <person name="Corre E."/>
            <person name="Pelletier E."/>
            <person name="Niang G."/>
            <person name="Scheremetjew M."/>
            <person name="Finn R."/>
            <person name="Kale V."/>
            <person name="Holt S."/>
            <person name="Cochrane G."/>
            <person name="Meng A."/>
            <person name="Brown T."/>
            <person name="Cohen L."/>
        </authorList>
    </citation>
    <scope>NUCLEOTIDE SEQUENCE</scope>
    <source>
        <strain evidence="2">CCMP2877</strain>
    </source>
</reference>
<proteinExistence type="predicted"/>
<evidence type="ECO:0000313" key="2">
    <source>
        <dbReference type="EMBL" id="CAD9265730.1"/>
    </source>
</evidence>
<sequence length="407" mass="42521">MELEEEEAASPWGPGVGVGAHVRVLVGERHREVAVVSALDAGGAWVSIPALGGREKLVPAADVLPLLEFEVAEGGYDGGDNDALLQKKRGNALFKLFDYTAALGCYRRGLQVMRARAVCSVGADVLHTGPGGGVRSGYVSDVTNVAAGGGDGMDVEGEGPGGAGGDPTGDARVDLCYNAGEPDEAADVPARDVHPAFALDALEATYLYCGLMSNTARCLAKKSQPGLALDRVNTCIAILKHLITEHNLSQAALGREGWEGFKGAIANAYTLRGHIHIQMSKFRMAMNDANVVLTRIDADSKKARDLRRACEKKAQYAQRQNKKLARDVSKWVEEAMAAGQENGGDAAEAEAKGGGAWAGDCEAMEVKSGGWTSEPQPRGGGGFENDGRAEDAPGGGSDDKGNDCKVS</sequence>
<feature type="region of interest" description="Disordered" evidence="1">
    <location>
        <begin position="339"/>
        <end position="407"/>
    </location>
</feature>
<organism evidence="2">
    <name type="scientific">Phaeomonas parva</name>
    <dbReference type="NCBI Taxonomy" id="124430"/>
    <lineage>
        <taxon>Eukaryota</taxon>
        <taxon>Sar</taxon>
        <taxon>Stramenopiles</taxon>
        <taxon>Ochrophyta</taxon>
        <taxon>Pinguiophyceae</taxon>
        <taxon>Pinguiochrysidales</taxon>
        <taxon>Pinguiochrysidaceae</taxon>
        <taxon>Phaeomonas</taxon>
    </lineage>
</organism>
<evidence type="ECO:0000256" key="1">
    <source>
        <dbReference type="SAM" id="MobiDB-lite"/>
    </source>
</evidence>
<dbReference type="AlphaFoldDB" id="A0A7S1UFS6"/>
<accession>A0A7S1UFS6</accession>